<evidence type="ECO:0000313" key="12">
    <source>
        <dbReference type="Proteomes" id="UP001210678"/>
    </source>
</evidence>
<feature type="transmembrane region" description="Helical" evidence="9">
    <location>
        <begin position="220"/>
        <end position="238"/>
    </location>
</feature>
<keyword evidence="8 9" id="KW-0472">Membrane</keyword>
<dbReference type="EC" id="2.7.13.3" evidence="11"/>
<dbReference type="InterPro" id="IPR007895">
    <property type="entry name" value="MASE1"/>
</dbReference>
<dbReference type="NCBIfam" id="NF008649">
    <property type="entry name" value="PRK11644.1"/>
    <property type="match status" value="1"/>
</dbReference>
<keyword evidence="6 9" id="KW-1133">Transmembrane helix</keyword>
<dbReference type="SUPFAM" id="SSF55874">
    <property type="entry name" value="ATPase domain of HSP90 chaperone/DNA topoisomerase II/histidine kinase"/>
    <property type="match status" value="1"/>
</dbReference>
<dbReference type="Pfam" id="PF02518">
    <property type="entry name" value="HATPase_c"/>
    <property type="match status" value="1"/>
</dbReference>
<proteinExistence type="predicted"/>
<dbReference type="Pfam" id="PF05231">
    <property type="entry name" value="MASE1"/>
    <property type="match status" value="1"/>
</dbReference>
<feature type="transmembrane region" description="Helical" evidence="9">
    <location>
        <begin position="12"/>
        <end position="32"/>
    </location>
</feature>
<evidence type="ECO:0000259" key="10">
    <source>
        <dbReference type="PROSITE" id="PS50109"/>
    </source>
</evidence>
<feature type="transmembrane region" description="Helical" evidence="9">
    <location>
        <begin position="115"/>
        <end position="139"/>
    </location>
</feature>
<dbReference type="Gene3D" id="1.20.5.1930">
    <property type="match status" value="1"/>
</dbReference>
<dbReference type="InterPro" id="IPR011712">
    <property type="entry name" value="Sig_transdc_His_kin_sub3_dim/P"/>
</dbReference>
<feature type="transmembrane region" description="Helical" evidence="9">
    <location>
        <begin position="89"/>
        <end position="109"/>
    </location>
</feature>
<dbReference type="RefSeq" id="WP_272136449.1">
    <property type="nucleotide sequence ID" value="NZ_JAQLOI010000001.1"/>
</dbReference>
<feature type="transmembrane region" description="Helical" evidence="9">
    <location>
        <begin position="39"/>
        <end position="58"/>
    </location>
</feature>
<organism evidence="11 12">
    <name type="scientific">Vibrio algarum</name>
    <dbReference type="NCBI Taxonomy" id="3020714"/>
    <lineage>
        <taxon>Bacteria</taxon>
        <taxon>Pseudomonadati</taxon>
        <taxon>Pseudomonadota</taxon>
        <taxon>Gammaproteobacteria</taxon>
        <taxon>Vibrionales</taxon>
        <taxon>Vibrionaceae</taxon>
        <taxon>Vibrio</taxon>
    </lineage>
</organism>
<dbReference type="CDD" id="cd16917">
    <property type="entry name" value="HATPase_UhpB-NarQ-NarX-like"/>
    <property type="match status" value="1"/>
</dbReference>
<dbReference type="InterPro" id="IPR003594">
    <property type="entry name" value="HATPase_dom"/>
</dbReference>
<evidence type="ECO:0000256" key="6">
    <source>
        <dbReference type="ARBA" id="ARBA00022989"/>
    </source>
</evidence>
<evidence type="ECO:0000256" key="1">
    <source>
        <dbReference type="ARBA" id="ARBA00004651"/>
    </source>
</evidence>
<dbReference type="EMBL" id="JAQLOI010000001">
    <property type="protein sequence ID" value="MDB1124281.1"/>
    <property type="molecule type" value="Genomic_DNA"/>
</dbReference>
<dbReference type="InterPro" id="IPR050482">
    <property type="entry name" value="Sensor_HK_TwoCompSys"/>
</dbReference>
<feature type="transmembrane region" description="Helical" evidence="9">
    <location>
        <begin position="151"/>
        <end position="173"/>
    </location>
</feature>
<sequence length="531" mass="59417">MNPPTNHIGSRAFTSIFTFVIYSITWFCLWSISGYLVTNIHSAGLLLPIGLRLAVLLIMPVKHWWIVLLSELFITTGIVQILDVDQSNFLLLIAPFVSCALIRPIQAWWKRLETYWQQLLALLGIVVLNAFLQACTILLLSKPLALPLNLIYSSTIASLTGGIILAPFFYLLHDYLNQKVWVPLSPTLVHKEVTLRPSAFLWMFLFFLIGLIAELSFKQQMASLLLIIVLLPNIFMAYRYGWQGGVLAAVMNSILLTMAKKVMGSFATYEEMQLFLTTQALVGLGLGIAISRQYLLSVKLKQAIHELAHELSVKQELARELVHVEEDIRKSVARELHDEIGQNITAIQIQATLANRTAKEDNTKLIATAINDLAFKVHSATRQLLSQLRPHILDELGLESALQQLANEMKFSERSVDFSLNFGFDTEQLDEVTSVTVYRIVQELINNATKHSQATEVNLTFLPGTLFSMEYRDNGIGLPDDWRTKGTGLKGLQERVTALGGSLTIDGEFGTRVMVNLPTIGNGKKHTEPTT</sequence>
<comment type="caution">
    <text evidence="11">The sequence shown here is derived from an EMBL/GenBank/DDBJ whole genome shotgun (WGS) entry which is preliminary data.</text>
</comment>
<dbReference type="InterPro" id="IPR005467">
    <property type="entry name" value="His_kinase_dom"/>
</dbReference>
<feature type="domain" description="Histidine kinase" evidence="10">
    <location>
        <begin position="335"/>
        <end position="521"/>
    </location>
</feature>
<keyword evidence="2" id="KW-1003">Cell membrane</keyword>
<evidence type="ECO:0000256" key="2">
    <source>
        <dbReference type="ARBA" id="ARBA00022475"/>
    </source>
</evidence>
<dbReference type="Pfam" id="PF07730">
    <property type="entry name" value="HisKA_3"/>
    <property type="match status" value="1"/>
</dbReference>
<evidence type="ECO:0000256" key="8">
    <source>
        <dbReference type="ARBA" id="ARBA00023136"/>
    </source>
</evidence>
<keyword evidence="5 11" id="KW-0418">Kinase</keyword>
<dbReference type="Gene3D" id="3.30.565.10">
    <property type="entry name" value="Histidine kinase-like ATPase, C-terminal domain"/>
    <property type="match status" value="1"/>
</dbReference>
<dbReference type="PANTHER" id="PTHR24421">
    <property type="entry name" value="NITRATE/NITRITE SENSOR PROTEIN NARX-RELATED"/>
    <property type="match status" value="1"/>
</dbReference>
<dbReference type="PANTHER" id="PTHR24421:SF58">
    <property type="entry name" value="SIGNAL TRANSDUCTION HISTIDINE-PROTEIN KINASE_PHOSPHATASE UHPB"/>
    <property type="match status" value="1"/>
</dbReference>
<reference evidence="11 12" key="1">
    <citation type="submission" date="2023-01" db="EMBL/GenBank/DDBJ databases">
        <title>Vibrio sp. KJ40-1 sp.nov, isolated from marine algae.</title>
        <authorList>
            <person name="Butt M."/>
            <person name="Kim J.M.J."/>
            <person name="Jeon C.O.C."/>
        </authorList>
    </citation>
    <scope>NUCLEOTIDE SEQUENCE [LARGE SCALE GENOMIC DNA]</scope>
    <source>
        <strain evidence="11 12">KJ40-1</strain>
    </source>
</reference>
<name>A0ABT4YSU2_9VIBR</name>
<evidence type="ECO:0000256" key="7">
    <source>
        <dbReference type="ARBA" id="ARBA00023012"/>
    </source>
</evidence>
<dbReference type="InterPro" id="IPR036890">
    <property type="entry name" value="HATPase_C_sf"/>
</dbReference>
<keyword evidence="3 11" id="KW-0808">Transferase</keyword>
<accession>A0ABT4YSU2</accession>
<keyword evidence="7" id="KW-0902">Two-component regulatory system</keyword>
<keyword evidence="12" id="KW-1185">Reference proteome</keyword>
<gene>
    <name evidence="11" type="primary">uhpB</name>
    <name evidence="11" type="ORF">PGX00_11695</name>
</gene>
<keyword evidence="4 9" id="KW-0812">Transmembrane</keyword>
<protein>
    <submittedName>
        <fullName evidence="11">Signal transduction histidine-protein kinase/phosphatase UhpB</fullName>
        <ecNumber evidence="11">2.7.13.3</ecNumber>
    </submittedName>
</protein>
<evidence type="ECO:0000256" key="5">
    <source>
        <dbReference type="ARBA" id="ARBA00022777"/>
    </source>
</evidence>
<dbReference type="SMART" id="SM00387">
    <property type="entry name" value="HATPase_c"/>
    <property type="match status" value="1"/>
</dbReference>
<evidence type="ECO:0000313" key="11">
    <source>
        <dbReference type="EMBL" id="MDB1124281.1"/>
    </source>
</evidence>
<feature type="transmembrane region" description="Helical" evidence="9">
    <location>
        <begin position="193"/>
        <end position="213"/>
    </location>
</feature>
<evidence type="ECO:0000256" key="9">
    <source>
        <dbReference type="SAM" id="Phobius"/>
    </source>
</evidence>
<dbReference type="Proteomes" id="UP001210678">
    <property type="component" value="Unassembled WGS sequence"/>
</dbReference>
<comment type="subcellular location">
    <subcellularLocation>
        <location evidence="1">Cell membrane</location>
        <topology evidence="1">Multi-pass membrane protein</topology>
    </subcellularLocation>
</comment>
<evidence type="ECO:0000256" key="4">
    <source>
        <dbReference type="ARBA" id="ARBA00022692"/>
    </source>
</evidence>
<evidence type="ECO:0000256" key="3">
    <source>
        <dbReference type="ARBA" id="ARBA00022679"/>
    </source>
</evidence>
<dbReference type="GO" id="GO:0004673">
    <property type="term" value="F:protein histidine kinase activity"/>
    <property type="evidence" value="ECO:0007669"/>
    <property type="project" value="UniProtKB-EC"/>
</dbReference>
<dbReference type="PROSITE" id="PS50109">
    <property type="entry name" value="HIS_KIN"/>
    <property type="match status" value="1"/>
</dbReference>